<evidence type="ECO:0000259" key="1">
    <source>
        <dbReference type="Pfam" id="PF07484"/>
    </source>
</evidence>
<protein>
    <submittedName>
        <fullName evidence="2">Microcystin dependent MdpB family protein</fullName>
    </submittedName>
</protein>
<proteinExistence type="predicted"/>
<reference evidence="2" key="1">
    <citation type="journal article" date="2014" name="Int. J. Syst. Evol. Microbiol.">
        <title>Complete genome sequence of Corynebacterium casei LMG S-19264T (=DSM 44701T), isolated from a smear-ripened cheese.</title>
        <authorList>
            <consortium name="US DOE Joint Genome Institute (JGI-PGF)"/>
            <person name="Walter F."/>
            <person name="Albersmeier A."/>
            <person name="Kalinowski J."/>
            <person name="Ruckert C."/>
        </authorList>
    </citation>
    <scope>NUCLEOTIDE SEQUENCE</scope>
    <source>
        <strain evidence="2">CGMCC 1.12195</strain>
    </source>
</reference>
<evidence type="ECO:0000313" key="2">
    <source>
        <dbReference type="EMBL" id="GGG79220.1"/>
    </source>
</evidence>
<organism evidence="2 3">
    <name type="scientific">Parapedobacter pyrenivorans</name>
    <dbReference type="NCBI Taxonomy" id="1305674"/>
    <lineage>
        <taxon>Bacteria</taxon>
        <taxon>Pseudomonadati</taxon>
        <taxon>Bacteroidota</taxon>
        <taxon>Sphingobacteriia</taxon>
        <taxon>Sphingobacteriales</taxon>
        <taxon>Sphingobacteriaceae</taxon>
        <taxon>Parapedobacter</taxon>
    </lineage>
</organism>
<gene>
    <name evidence="2" type="ORF">GCM10007415_09210</name>
</gene>
<dbReference type="Pfam" id="PF07484">
    <property type="entry name" value="Collar"/>
    <property type="match status" value="1"/>
</dbReference>
<feature type="domain" description="Phage tail collar" evidence="1">
    <location>
        <begin position="6"/>
        <end position="61"/>
    </location>
</feature>
<keyword evidence="3" id="KW-1185">Reference proteome</keyword>
<name>A0A917HHK3_9SPHI</name>
<dbReference type="Gene3D" id="3.90.1340.10">
    <property type="entry name" value="Phage tail collar domain"/>
    <property type="match status" value="1"/>
</dbReference>
<evidence type="ECO:0000313" key="3">
    <source>
        <dbReference type="Proteomes" id="UP000660862"/>
    </source>
</evidence>
<dbReference type="AlphaFoldDB" id="A0A917HHK3"/>
<dbReference type="EMBL" id="BMER01000001">
    <property type="protein sequence ID" value="GGG79220.1"/>
    <property type="molecule type" value="Genomic_DNA"/>
</dbReference>
<dbReference type="Proteomes" id="UP000660862">
    <property type="component" value="Unassembled WGS sequence"/>
</dbReference>
<accession>A0A917HHK3</accession>
<sequence>MEGTIGEIRVFAANFAPKNWASCEGQLLPISRNTALFSILGVQYGGDGKTTFALPDLRGRTALGVGQGPGLSTYTIGERTGTENVTLLTPEMPMHSHEATAQVGTVTATGTLYGVNSPGGEANPGGNFIGEDNSAGATPYAASGTPVAMNAGAITVTDVVVPPPSVTVGPAGSTSPHPNMQPSLAMYYIICMYGVFPARN</sequence>
<dbReference type="RefSeq" id="WP_188504737.1">
    <property type="nucleotide sequence ID" value="NZ_BMER01000001.1"/>
</dbReference>
<dbReference type="InterPro" id="IPR011083">
    <property type="entry name" value="Phage_tail_collar_dom"/>
</dbReference>
<dbReference type="InterPro" id="IPR037053">
    <property type="entry name" value="Phage_tail_collar_dom_sf"/>
</dbReference>
<dbReference type="SUPFAM" id="SSF88874">
    <property type="entry name" value="Receptor-binding domain of short tail fibre protein gp12"/>
    <property type="match status" value="1"/>
</dbReference>
<reference evidence="2" key="2">
    <citation type="submission" date="2020-09" db="EMBL/GenBank/DDBJ databases">
        <authorList>
            <person name="Sun Q."/>
            <person name="Zhou Y."/>
        </authorList>
    </citation>
    <scope>NUCLEOTIDE SEQUENCE</scope>
    <source>
        <strain evidence="2">CGMCC 1.12195</strain>
    </source>
</reference>
<comment type="caution">
    <text evidence="2">The sequence shown here is derived from an EMBL/GenBank/DDBJ whole genome shotgun (WGS) entry which is preliminary data.</text>
</comment>